<dbReference type="EC" id="1.3.8.9" evidence="8"/>
<keyword evidence="7 15" id="KW-0560">Oxidoreductase</keyword>
<dbReference type="InterPro" id="IPR009075">
    <property type="entry name" value="AcylCo_DH/oxidase_C"/>
</dbReference>
<evidence type="ECO:0000256" key="1">
    <source>
        <dbReference type="ARBA" id="ARBA00001974"/>
    </source>
</evidence>
<keyword evidence="6" id="KW-0809">Transit peptide</keyword>
<reference evidence="20" key="2">
    <citation type="submission" date="2025-09" db="UniProtKB">
        <authorList>
            <consortium name="Ensembl"/>
        </authorList>
    </citation>
    <scope>IDENTIFICATION</scope>
</reference>
<dbReference type="Pfam" id="PF00441">
    <property type="entry name" value="Acyl-CoA_dh_1"/>
    <property type="match status" value="1"/>
</dbReference>
<dbReference type="InterPro" id="IPR006091">
    <property type="entry name" value="Acyl-CoA_Oxase/DH_mid-dom"/>
</dbReference>
<evidence type="ECO:0000256" key="9">
    <source>
        <dbReference type="ARBA" id="ARBA00040902"/>
    </source>
</evidence>
<reference evidence="20" key="1">
    <citation type="submission" date="2025-08" db="UniProtKB">
        <authorList>
            <consortium name="Ensembl"/>
        </authorList>
    </citation>
    <scope>IDENTIFICATION</scope>
</reference>
<comment type="catalytic activity">
    <reaction evidence="12">
        <text>dodecanoyl-CoA + oxidized [electron-transfer flavoprotein] + H(+) = (2E)-dodecenoyl-CoA + reduced [electron-transfer flavoprotein]</text>
        <dbReference type="Rhea" id="RHEA:47296"/>
        <dbReference type="Rhea" id="RHEA-COMP:10685"/>
        <dbReference type="Rhea" id="RHEA-COMP:10686"/>
        <dbReference type="ChEBI" id="CHEBI:15378"/>
        <dbReference type="ChEBI" id="CHEBI:57330"/>
        <dbReference type="ChEBI" id="CHEBI:57375"/>
        <dbReference type="ChEBI" id="CHEBI:57692"/>
        <dbReference type="ChEBI" id="CHEBI:58307"/>
    </reaction>
    <physiologicalReaction direction="left-to-right" evidence="12">
        <dbReference type="Rhea" id="RHEA:47297"/>
    </physiologicalReaction>
</comment>
<keyword evidence="21" id="KW-1185">Reference proteome</keyword>
<dbReference type="Proteomes" id="UP000694382">
    <property type="component" value="Unassembled WGS sequence"/>
</dbReference>
<evidence type="ECO:0000256" key="10">
    <source>
        <dbReference type="ARBA" id="ARBA00045422"/>
    </source>
</evidence>
<feature type="chain" id="PRO_5043310810" description="Very long-chain specific acyl-CoA dehydrogenase, mitochondrial" evidence="17">
    <location>
        <begin position="20"/>
        <end position="591"/>
    </location>
</feature>
<evidence type="ECO:0000256" key="3">
    <source>
        <dbReference type="ARBA" id="ARBA00022630"/>
    </source>
</evidence>
<dbReference type="AlphaFoldDB" id="A0A8U8B0E2"/>
<feature type="region of interest" description="Disordered" evidence="16">
    <location>
        <begin position="124"/>
        <end position="147"/>
    </location>
</feature>
<dbReference type="Ensembl" id="ENSCPVT00000024610.1">
    <property type="protein sequence ID" value="ENSCPVP00000027028.1"/>
    <property type="gene ID" value="ENSCPVG00000017860.1"/>
</dbReference>
<dbReference type="GO" id="GO:0017099">
    <property type="term" value="F:very-long-chain fatty acyl-CoA dehydrogenase activity"/>
    <property type="evidence" value="ECO:0007669"/>
    <property type="project" value="UniProtKB-EC"/>
</dbReference>
<evidence type="ECO:0000256" key="12">
    <source>
        <dbReference type="ARBA" id="ARBA00047893"/>
    </source>
</evidence>
<keyword evidence="17" id="KW-0732">Signal</keyword>
<sequence length="591" mass="66708">MIFWGFLVIFWGFSDEFLGFSPLPQAVLPKSGTATATESKSFAVGMFLGRLNSEQVFPYPSVLTEEQEQTLQELVGPLSRFFEEVNNPAKNDALEKVEDKTMKGLKELGAFGLQVPLEFGGLGLNNTQVRPPPNWRTTPRWGSPGPHQSIRPKGLLPGAGSGHSQIPKFPQNSRFSGEWVAAFCLTEPGSGSDAASIRTRATPSPCGTFWTLEGEKIWISNGAWPKLFTVFAKTRDLGEFGEVFGEWGKSLQFWDFWDEFLEFWGNLGEFGSISIKIWGFFDGKSSEFLTGMSQIFWERPKFLFFPKFAFSPKSSRIWGWRRFWAEFGWILGGFEAEIWRFCWKNPGILTGISQIFWGPSQMFWECPKFPFFPPKFQSMAFMISANMDRGDPDFQIGGHQQNLRLREEILGEFPQILGNFRGFGAAWAVADECIQVMGGMGFMQEPGVERVLRDLRIFRIFEGTNDILRLFVALQGFQVPLKLVWTGLYWEGLVYIGLDWKAGLGSGLSLQHLVHPELKDGAQQVRPDPKTHTKFTPKTPKSDFWASRSLSLGLPTAQHERLLSLTWCHEVNPGIGNFGANSGISGKNREF</sequence>
<accession>A0A8U8B0E2</accession>
<proteinExistence type="inferred from homology"/>
<evidence type="ECO:0000256" key="6">
    <source>
        <dbReference type="ARBA" id="ARBA00022946"/>
    </source>
</evidence>
<dbReference type="SUPFAM" id="SSF56645">
    <property type="entry name" value="Acyl-CoA dehydrogenase NM domain-like"/>
    <property type="match status" value="1"/>
</dbReference>
<evidence type="ECO:0000259" key="18">
    <source>
        <dbReference type="Pfam" id="PF00441"/>
    </source>
</evidence>
<feature type="domain" description="Acyl-CoA dehydrogenase/oxidase C-terminal" evidence="18">
    <location>
        <begin position="425"/>
        <end position="473"/>
    </location>
</feature>
<dbReference type="GO" id="GO:0000062">
    <property type="term" value="F:fatty-acyl-CoA binding"/>
    <property type="evidence" value="ECO:0007669"/>
    <property type="project" value="TreeGrafter"/>
</dbReference>
<keyword evidence="5 15" id="KW-0274">FAD</keyword>
<dbReference type="InterPro" id="IPR036250">
    <property type="entry name" value="AcylCo_DH-like_C"/>
</dbReference>
<dbReference type="Gene3D" id="1.10.540.10">
    <property type="entry name" value="Acyl-CoA dehydrogenase/oxidase, N-terminal domain"/>
    <property type="match status" value="1"/>
</dbReference>
<comment type="catalytic activity">
    <reaction evidence="13">
        <text>tetracosanoyl-CoA + oxidized [electron-transfer flavoprotein] + H(+) = (2E)-tetracosenoyl-CoA + reduced [electron-transfer flavoprotein]</text>
        <dbReference type="Rhea" id="RHEA:47232"/>
        <dbReference type="Rhea" id="RHEA-COMP:10685"/>
        <dbReference type="Rhea" id="RHEA-COMP:10686"/>
        <dbReference type="ChEBI" id="CHEBI:15378"/>
        <dbReference type="ChEBI" id="CHEBI:57692"/>
        <dbReference type="ChEBI" id="CHEBI:58307"/>
        <dbReference type="ChEBI" id="CHEBI:65052"/>
        <dbReference type="ChEBI" id="CHEBI:74693"/>
    </reaction>
    <physiologicalReaction direction="left-to-right" evidence="13">
        <dbReference type="Rhea" id="RHEA:47233"/>
    </physiologicalReaction>
</comment>
<evidence type="ECO:0000256" key="11">
    <source>
        <dbReference type="ARBA" id="ARBA00046812"/>
    </source>
</evidence>
<evidence type="ECO:0000256" key="15">
    <source>
        <dbReference type="RuleBase" id="RU362125"/>
    </source>
</evidence>
<dbReference type="PROSITE" id="PS00073">
    <property type="entry name" value="ACYL_COA_DH_2"/>
    <property type="match status" value="1"/>
</dbReference>
<evidence type="ECO:0000259" key="19">
    <source>
        <dbReference type="Pfam" id="PF02770"/>
    </source>
</evidence>
<dbReference type="Pfam" id="PF02770">
    <property type="entry name" value="Acyl-CoA_dh_M"/>
    <property type="match status" value="1"/>
</dbReference>
<evidence type="ECO:0000256" key="13">
    <source>
        <dbReference type="ARBA" id="ARBA00048086"/>
    </source>
</evidence>
<comment type="subunit">
    <text evidence="11">Homodimer. Homodimerizes after import into the mitochondrion.</text>
</comment>
<evidence type="ECO:0000256" key="4">
    <source>
        <dbReference type="ARBA" id="ARBA00022799"/>
    </source>
</evidence>
<evidence type="ECO:0000313" key="21">
    <source>
        <dbReference type="Proteomes" id="UP000694382"/>
    </source>
</evidence>
<evidence type="ECO:0000256" key="7">
    <source>
        <dbReference type="ARBA" id="ARBA00023002"/>
    </source>
</evidence>
<keyword evidence="4" id="KW-0702">S-nitrosylation</keyword>
<evidence type="ECO:0000256" key="17">
    <source>
        <dbReference type="SAM" id="SignalP"/>
    </source>
</evidence>
<evidence type="ECO:0000313" key="20">
    <source>
        <dbReference type="Ensembl" id="ENSCPVP00000027028.1"/>
    </source>
</evidence>
<evidence type="ECO:0000256" key="2">
    <source>
        <dbReference type="ARBA" id="ARBA00009347"/>
    </source>
</evidence>
<comment type="catalytic activity">
    <reaction evidence="14">
        <text>a very-long-chain 2,3-saturated fatty acyl-CoA + oxidized [electron-transfer flavoprotein] + H(+) = a very-long-chain (2E)-enoyl-CoA + reduced [electron-transfer flavoprotein]</text>
        <dbReference type="Rhea" id="RHEA:19181"/>
        <dbReference type="Rhea" id="RHEA-COMP:10685"/>
        <dbReference type="Rhea" id="RHEA-COMP:10686"/>
        <dbReference type="ChEBI" id="CHEBI:15378"/>
        <dbReference type="ChEBI" id="CHEBI:57692"/>
        <dbReference type="ChEBI" id="CHEBI:58307"/>
        <dbReference type="ChEBI" id="CHEBI:83724"/>
        <dbReference type="ChEBI" id="CHEBI:83728"/>
        <dbReference type="EC" id="1.3.8.9"/>
    </reaction>
    <physiologicalReaction direction="left-to-right" evidence="14">
        <dbReference type="Rhea" id="RHEA:19182"/>
    </physiologicalReaction>
</comment>
<comment type="cofactor">
    <cofactor evidence="1 15">
        <name>FAD</name>
        <dbReference type="ChEBI" id="CHEBI:57692"/>
    </cofactor>
</comment>
<comment type="similarity">
    <text evidence="2 15">Belongs to the acyl-CoA dehydrogenase family.</text>
</comment>
<keyword evidence="3 15" id="KW-0285">Flavoprotein</keyword>
<dbReference type="Gene3D" id="2.40.110.10">
    <property type="entry name" value="Butyryl-CoA Dehydrogenase, subunit A, domain 2"/>
    <property type="match status" value="1"/>
</dbReference>
<dbReference type="GO" id="GO:0050660">
    <property type="term" value="F:flavin adenine dinucleotide binding"/>
    <property type="evidence" value="ECO:0007669"/>
    <property type="project" value="InterPro"/>
</dbReference>
<dbReference type="InterPro" id="IPR009100">
    <property type="entry name" value="AcylCoA_DH/oxidase_NM_dom_sf"/>
</dbReference>
<dbReference type="PANTHER" id="PTHR43884">
    <property type="entry name" value="ACYL-COA DEHYDROGENASE"/>
    <property type="match status" value="1"/>
</dbReference>
<comment type="function">
    <text evidence="10">Very long-chain specific acyl-CoA dehydrogenase is one of the acyl-CoA dehydrogenases that catalyze the first step of mitochondrial fatty acid beta-oxidation, an aerobic process breaking down fatty acids into acetyl-CoA and allowing the production of energy from fats. The first step of fatty acid beta-oxidation consists in the removal of one hydrogen from C-2 and C-3 of the straight-chain fatty acyl-CoA thioester, resulting in the formation of trans-2-enoyl-CoA. Among the different mitochondrial acyl-CoA dehydrogenases, very long-chain specific acyl-CoA dehydrogenase acts specifically on acyl-CoAs with saturated 12 to 24 carbons long primary chains.</text>
</comment>
<name>A0A8U8B0E2_GEOPR</name>
<organism evidence="20 21">
    <name type="scientific">Geospiza parvula</name>
    <name type="common">Small tree-finch</name>
    <name type="synonym">Camarhynchus parvulus</name>
    <dbReference type="NCBI Taxonomy" id="87175"/>
    <lineage>
        <taxon>Eukaryota</taxon>
        <taxon>Metazoa</taxon>
        <taxon>Chordata</taxon>
        <taxon>Craniata</taxon>
        <taxon>Vertebrata</taxon>
        <taxon>Euteleostomi</taxon>
        <taxon>Archelosauria</taxon>
        <taxon>Archosauria</taxon>
        <taxon>Dinosauria</taxon>
        <taxon>Saurischia</taxon>
        <taxon>Theropoda</taxon>
        <taxon>Coelurosauria</taxon>
        <taxon>Aves</taxon>
        <taxon>Neognathae</taxon>
        <taxon>Neoaves</taxon>
        <taxon>Telluraves</taxon>
        <taxon>Australaves</taxon>
        <taxon>Passeriformes</taxon>
        <taxon>Thraupidae</taxon>
        <taxon>Camarhynchus</taxon>
    </lineage>
</organism>
<feature type="domain" description="Acyl-CoA oxidase/dehydrogenase middle" evidence="19">
    <location>
        <begin position="182"/>
        <end position="235"/>
    </location>
</feature>
<dbReference type="InterPro" id="IPR006089">
    <property type="entry name" value="Acyl-CoA_DH_CS"/>
</dbReference>
<protein>
    <recommendedName>
        <fullName evidence="9">Very long-chain specific acyl-CoA dehydrogenase, mitochondrial</fullName>
        <ecNumber evidence="8">1.3.8.9</ecNumber>
    </recommendedName>
</protein>
<feature type="signal peptide" evidence="17">
    <location>
        <begin position="1"/>
        <end position="19"/>
    </location>
</feature>
<dbReference type="InterPro" id="IPR037069">
    <property type="entry name" value="AcylCoA_DH/ox_N_sf"/>
</dbReference>
<evidence type="ECO:0000256" key="16">
    <source>
        <dbReference type="SAM" id="MobiDB-lite"/>
    </source>
</evidence>
<dbReference type="InterPro" id="IPR046373">
    <property type="entry name" value="Acyl-CoA_Oxase/DH_mid-dom_sf"/>
</dbReference>
<dbReference type="PROSITE" id="PS00072">
    <property type="entry name" value="ACYL_COA_DH_1"/>
    <property type="match status" value="1"/>
</dbReference>
<evidence type="ECO:0000256" key="5">
    <source>
        <dbReference type="ARBA" id="ARBA00022827"/>
    </source>
</evidence>
<evidence type="ECO:0000256" key="8">
    <source>
        <dbReference type="ARBA" id="ARBA00039034"/>
    </source>
</evidence>
<dbReference type="Gene3D" id="1.20.140.10">
    <property type="entry name" value="Butyryl-CoA Dehydrogenase, subunit A, domain 3"/>
    <property type="match status" value="1"/>
</dbReference>
<dbReference type="SUPFAM" id="SSF47203">
    <property type="entry name" value="Acyl-CoA dehydrogenase C-terminal domain-like"/>
    <property type="match status" value="1"/>
</dbReference>
<evidence type="ECO:0000256" key="14">
    <source>
        <dbReference type="ARBA" id="ARBA00049050"/>
    </source>
</evidence>
<dbReference type="PANTHER" id="PTHR43884:SF11">
    <property type="entry name" value="VERY LONG-CHAIN SPECIFIC ACYL-COA DEHYDROGENASE, MITOCHONDRIAL"/>
    <property type="match status" value="1"/>
</dbReference>